<dbReference type="Proteomes" id="UP001281656">
    <property type="component" value="Unassembled WGS sequence"/>
</dbReference>
<dbReference type="RefSeq" id="WP_318797010.1">
    <property type="nucleotide sequence ID" value="NZ_JARUJP010000004.1"/>
</dbReference>
<evidence type="ECO:0000313" key="2">
    <source>
        <dbReference type="Proteomes" id="UP001281656"/>
    </source>
</evidence>
<accession>A0ABU4JQT6</accession>
<evidence type="ECO:0000313" key="1">
    <source>
        <dbReference type="EMBL" id="MDW8800516.1"/>
    </source>
</evidence>
<keyword evidence="2" id="KW-1185">Reference proteome</keyword>
<reference evidence="1 2" key="1">
    <citation type="submission" date="2023-04" db="EMBL/GenBank/DDBJ databases">
        <title>Clostridium tannerae sp. nov., isolated from the fecal material of an alpaca.</title>
        <authorList>
            <person name="Miller S."/>
            <person name="Hendry M."/>
            <person name="King J."/>
            <person name="Sankaranarayanan K."/>
            <person name="Lawson P.A."/>
        </authorList>
    </citation>
    <scope>NUCLEOTIDE SEQUENCE [LARGE SCALE GENOMIC DNA]</scope>
    <source>
        <strain evidence="1 2">A1-XYC3</strain>
    </source>
</reference>
<protein>
    <submittedName>
        <fullName evidence="1">Uncharacterized protein</fullName>
    </submittedName>
</protein>
<sequence>MNNLYELILKYTKILKKFTLSAIDYIKIFFKSKKYIDDTYCEVEQNKLNQIHQLELQLKIIRSKNLKLEKELSNMTHSINKKRKLIEGLQDLITRRTE</sequence>
<dbReference type="EMBL" id="JARUJP010000004">
    <property type="protein sequence ID" value="MDW8800516.1"/>
    <property type="molecule type" value="Genomic_DNA"/>
</dbReference>
<comment type="caution">
    <text evidence="1">The sequence shown here is derived from an EMBL/GenBank/DDBJ whole genome shotgun (WGS) entry which is preliminary data.</text>
</comment>
<name>A0ABU4JQT6_9CLOT</name>
<gene>
    <name evidence="1" type="ORF">P8V03_05030</name>
</gene>
<organism evidence="1 2">
    <name type="scientific">Clostridium tanneri</name>
    <dbReference type="NCBI Taxonomy" id="3037988"/>
    <lineage>
        <taxon>Bacteria</taxon>
        <taxon>Bacillati</taxon>
        <taxon>Bacillota</taxon>
        <taxon>Clostridia</taxon>
        <taxon>Eubacteriales</taxon>
        <taxon>Clostridiaceae</taxon>
        <taxon>Clostridium</taxon>
    </lineage>
</organism>
<proteinExistence type="predicted"/>